<evidence type="ECO:0000313" key="3">
    <source>
        <dbReference type="Proteomes" id="UP000679992"/>
    </source>
</evidence>
<dbReference type="InterPro" id="IPR009061">
    <property type="entry name" value="DNA-bd_dom_put_sf"/>
</dbReference>
<organism evidence="2 3">
    <name type="scientific">Paenibacillus vini</name>
    <dbReference type="NCBI Taxonomy" id="1476024"/>
    <lineage>
        <taxon>Bacteria</taxon>
        <taxon>Bacillati</taxon>
        <taxon>Bacillota</taxon>
        <taxon>Bacilli</taxon>
        <taxon>Bacillales</taxon>
        <taxon>Paenibacillaceae</taxon>
        <taxon>Paenibacillus</taxon>
    </lineage>
</organism>
<dbReference type="RefSeq" id="WP_373316846.1">
    <property type="nucleotide sequence ID" value="NZ_BOSL01000016.1"/>
</dbReference>
<comment type="caution">
    <text evidence="2">The sequence shown here is derived from an EMBL/GenBank/DDBJ whole genome shotgun (WGS) entry which is preliminary data.</text>
</comment>
<dbReference type="InterPro" id="IPR041657">
    <property type="entry name" value="HTH_17"/>
</dbReference>
<sequence>MSNINTLNSELPVAKRIERVTMTVTETAELIGVSQTTVYAMAREGQIPHARVRGRILFHREVIESWLRGEHAQAAQA</sequence>
<dbReference type="SUPFAM" id="SSF46955">
    <property type="entry name" value="Putative DNA-binding domain"/>
    <property type="match status" value="1"/>
</dbReference>
<reference evidence="2 3" key="1">
    <citation type="submission" date="2021-03" db="EMBL/GenBank/DDBJ databases">
        <title>Antimicrobial resistance genes in bacteria isolated from Japanese honey, and their potential for conferring macrolide and lincosamide resistance in the American foulbrood pathogen Paenibacillus larvae.</title>
        <authorList>
            <person name="Okamoto M."/>
            <person name="Kumagai M."/>
            <person name="Kanamori H."/>
            <person name="Takamatsu D."/>
        </authorList>
    </citation>
    <scope>NUCLEOTIDE SEQUENCE [LARGE SCALE GENOMIC DNA]</scope>
    <source>
        <strain evidence="2 3">J42TS3</strain>
    </source>
</reference>
<evidence type="ECO:0000259" key="1">
    <source>
        <dbReference type="Pfam" id="PF12728"/>
    </source>
</evidence>
<dbReference type="NCBIfam" id="TIGR01764">
    <property type="entry name" value="excise"/>
    <property type="match status" value="1"/>
</dbReference>
<dbReference type="Proteomes" id="UP000679992">
    <property type="component" value="Unassembled WGS sequence"/>
</dbReference>
<proteinExistence type="predicted"/>
<keyword evidence="3" id="KW-1185">Reference proteome</keyword>
<dbReference type="Gene3D" id="1.10.10.10">
    <property type="entry name" value="Winged helix-like DNA-binding domain superfamily/Winged helix DNA-binding domain"/>
    <property type="match status" value="1"/>
</dbReference>
<dbReference type="Pfam" id="PF12728">
    <property type="entry name" value="HTH_17"/>
    <property type="match status" value="1"/>
</dbReference>
<gene>
    <name evidence="2" type="ORF">J42TS3_42330</name>
</gene>
<feature type="domain" description="Helix-turn-helix" evidence="1">
    <location>
        <begin position="22"/>
        <end position="69"/>
    </location>
</feature>
<protein>
    <recommendedName>
        <fullName evidence="1">Helix-turn-helix domain-containing protein</fullName>
    </recommendedName>
</protein>
<accession>A0ABQ4MGU3</accession>
<dbReference type="EMBL" id="BOSL01000016">
    <property type="protein sequence ID" value="GIP55198.1"/>
    <property type="molecule type" value="Genomic_DNA"/>
</dbReference>
<dbReference type="InterPro" id="IPR036388">
    <property type="entry name" value="WH-like_DNA-bd_sf"/>
</dbReference>
<name>A0ABQ4MGU3_9BACL</name>
<dbReference type="InterPro" id="IPR010093">
    <property type="entry name" value="SinI_DNA-bd"/>
</dbReference>
<evidence type="ECO:0000313" key="2">
    <source>
        <dbReference type="EMBL" id="GIP55198.1"/>
    </source>
</evidence>